<dbReference type="PANTHER" id="PTHR35983:SF1">
    <property type="entry name" value="UPF0166 PROTEIN TM_0021"/>
    <property type="match status" value="1"/>
</dbReference>
<dbReference type="AlphaFoldDB" id="A0A1H7NLG9"/>
<keyword evidence="3" id="KW-1185">Reference proteome</keyword>
<name>A0A1H7NLG9_9PROT</name>
<reference evidence="2 3" key="1">
    <citation type="submission" date="2016-10" db="EMBL/GenBank/DDBJ databases">
        <authorList>
            <person name="de Groot N.N."/>
        </authorList>
    </citation>
    <scope>NUCLEOTIDE SEQUENCE [LARGE SCALE GENOMIC DNA]</scope>
    <source>
        <strain evidence="2 3">Nv1</strain>
    </source>
</reference>
<protein>
    <submittedName>
        <fullName evidence="2">PII-like signaling protein</fullName>
    </submittedName>
</protein>
<organism evidence="2 3">
    <name type="scientific">Nitrosovibrio tenuis</name>
    <dbReference type="NCBI Taxonomy" id="1233"/>
    <lineage>
        <taxon>Bacteria</taxon>
        <taxon>Pseudomonadati</taxon>
        <taxon>Pseudomonadota</taxon>
        <taxon>Betaproteobacteria</taxon>
        <taxon>Nitrosomonadales</taxon>
        <taxon>Nitrosomonadaceae</taxon>
        <taxon>Nitrosovibrio</taxon>
    </lineage>
</organism>
<dbReference type="InterPro" id="IPR015867">
    <property type="entry name" value="N-reg_PII/ATP_PRibTrfase_C"/>
</dbReference>
<comment type="similarity">
    <text evidence="1">Belongs to the UPF0166 family.</text>
</comment>
<dbReference type="Gene3D" id="3.30.70.120">
    <property type="match status" value="1"/>
</dbReference>
<dbReference type="SUPFAM" id="SSF54913">
    <property type="entry name" value="GlnB-like"/>
    <property type="match status" value="1"/>
</dbReference>
<sequence length="146" mass="16394">MPNHQRSHVPNAAPAATAVIAVPESNMEGLYLKFYVSEFREHNGILLFEWLLERAKKCGFHGGTAMRAVAGFGRHGILHEETFLELAADLPVEVSFVLSKDEAKLFLDLLQAENIDLFYVQFPVEYGFLPANHIDDWRAGEKPPSL</sequence>
<dbReference type="RefSeq" id="WP_245728006.1">
    <property type="nucleotide sequence ID" value="NZ_FOBH01000007.1"/>
</dbReference>
<evidence type="ECO:0000313" key="3">
    <source>
        <dbReference type="Proteomes" id="UP000198620"/>
    </source>
</evidence>
<evidence type="ECO:0000256" key="1">
    <source>
        <dbReference type="ARBA" id="ARBA00010554"/>
    </source>
</evidence>
<dbReference type="InterPro" id="IPR003793">
    <property type="entry name" value="UPF0166"/>
</dbReference>
<proteinExistence type="inferred from homology"/>
<gene>
    <name evidence="2" type="ORF">SAMN05216387_10748</name>
</gene>
<accession>A0A1H7NLG9</accession>
<dbReference type="InterPro" id="IPR011322">
    <property type="entry name" value="N-reg_PII-like_a/b"/>
</dbReference>
<evidence type="ECO:0000313" key="2">
    <source>
        <dbReference type="EMBL" id="SEL23838.1"/>
    </source>
</evidence>
<dbReference type="Proteomes" id="UP000198620">
    <property type="component" value="Unassembled WGS sequence"/>
</dbReference>
<dbReference type="Pfam" id="PF02641">
    <property type="entry name" value="DUF190"/>
    <property type="match status" value="1"/>
</dbReference>
<dbReference type="PANTHER" id="PTHR35983">
    <property type="entry name" value="UPF0166 PROTEIN TM_0021"/>
    <property type="match status" value="1"/>
</dbReference>
<dbReference type="EMBL" id="FOBH01000007">
    <property type="protein sequence ID" value="SEL23838.1"/>
    <property type="molecule type" value="Genomic_DNA"/>
</dbReference>